<protein>
    <submittedName>
        <fullName evidence="4">Endonuclease/exonuclease/phosphatase family protein</fullName>
    </submittedName>
</protein>
<keyword evidence="2" id="KW-0472">Membrane</keyword>
<dbReference type="RefSeq" id="WP_311664371.1">
    <property type="nucleotide sequence ID" value="NZ_JAVRHT010000028.1"/>
</dbReference>
<dbReference type="InterPro" id="IPR036691">
    <property type="entry name" value="Endo/exonu/phosph_ase_sf"/>
</dbReference>
<evidence type="ECO:0000256" key="2">
    <source>
        <dbReference type="SAM" id="Phobius"/>
    </source>
</evidence>
<feature type="transmembrane region" description="Helical" evidence="2">
    <location>
        <begin position="6"/>
        <end position="24"/>
    </location>
</feature>
<organism evidence="4 5">
    <name type="scientific">Rubrivirga litoralis</name>
    <dbReference type="NCBI Taxonomy" id="3075598"/>
    <lineage>
        <taxon>Bacteria</taxon>
        <taxon>Pseudomonadati</taxon>
        <taxon>Rhodothermota</taxon>
        <taxon>Rhodothermia</taxon>
        <taxon>Rhodothermales</taxon>
        <taxon>Rubricoccaceae</taxon>
        <taxon>Rubrivirga</taxon>
    </lineage>
</organism>
<accession>A0ABU3BT49</accession>
<dbReference type="Proteomes" id="UP001267426">
    <property type="component" value="Unassembled WGS sequence"/>
</dbReference>
<keyword evidence="4" id="KW-0255">Endonuclease</keyword>
<dbReference type="Gene3D" id="3.60.10.10">
    <property type="entry name" value="Endonuclease/exonuclease/phosphatase"/>
    <property type="match status" value="1"/>
</dbReference>
<dbReference type="GO" id="GO:0004519">
    <property type="term" value="F:endonuclease activity"/>
    <property type="evidence" value="ECO:0007669"/>
    <property type="project" value="UniProtKB-KW"/>
</dbReference>
<name>A0ABU3BT49_9BACT</name>
<dbReference type="SUPFAM" id="SSF56219">
    <property type="entry name" value="DNase I-like"/>
    <property type="match status" value="1"/>
</dbReference>
<feature type="transmembrane region" description="Helical" evidence="2">
    <location>
        <begin position="36"/>
        <end position="59"/>
    </location>
</feature>
<dbReference type="EMBL" id="JAVRHT010000028">
    <property type="protein sequence ID" value="MDT0632469.1"/>
    <property type="molecule type" value="Genomic_DNA"/>
</dbReference>
<dbReference type="Pfam" id="PF03372">
    <property type="entry name" value="Exo_endo_phos"/>
    <property type="match status" value="1"/>
</dbReference>
<feature type="compositionally biased region" description="Acidic residues" evidence="1">
    <location>
        <begin position="337"/>
        <end position="346"/>
    </location>
</feature>
<keyword evidence="2" id="KW-1133">Transmembrane helix</keyword>
<evidence type="ECO:0000313" key="5">
    <source>
        <dbReference type="Proteomes" id="UP001267426"/>
    </source>
</evidence>
<feature type="region of interest" description="Disordered" evidence="1">
    <location>
        <begin position="329"/>
        <end position="374"/>
    </location>
</feature>
<feature type="compositionally biased region" description="Basic and acidic residues" evidence="1">
    <location>
        <begin position="347"/>
        <end position="359"/>
    </location>
</feature>
<proteinExistence type="predicted"/>
<keyword evidence="2" id="KW-0812">Transmembrane</keyword>
<keyword evidence="4" id="KW-0378">Hydrolase</keyword>
<keyword evidence="5" id="KW-1185">Reference proteome</keyword>
<comment type="caution">
    <text evidence="4">The sequence shown here is derived from an EMBL/GenBank/DDBJ whole genome shotgun (WGS) entry which is preliminary data.</text>
</comment>
<evidence type="ECO:0000313" key="4">
    <source>
        <dbReference type="EMBL" id="MDT0632469.1"/>
    </source>
</evidence>
<evidence type="ECO:0000256" key="1">
    <source>
        <dbReference type="SAM" id="MobiDB-lite"/>
    </source>
</evidence>
<evidence type="ECO:0000259" key="3">
    <source>
        <dbReference type="Pfam" id="PF03372"/>
    </source>
</evidence>
<gene>
    <name evidence="4" type="ORF">RM540_11980</name>
</gene>
<feature type="transmembrane region" description="Helical" evidence="2">
    <location>
        <begin position="65"/>
        <end position="82"/>
    </location>
</feature>
<feature type="domain" description="Endonuclease/exonuclease/phosphatase" evidence="3">
    <location>
        <begin position="113"/>
        <end position="317"/>
    </location>
</feature>
<sequence length="374" mass="41790">MTAVKLTLSVLAVLLVLAVALPFVRKPYWWVRMFDFPRAQIAAAAVVVLVLFGVVHVGFAEPGGVEWAIMGLLALATAYEVWRMLPYTRLASVQTLDVDGAAEGRSFRLVISNVLMENRDGERWLETVRAEDPDLVVAVETDAWWAETAGALKDRLPHAVELPQDDTYGMCLYSRLELDDVEVRHLVEDEVPSLWVLARLPGGDRVRFVFLHPRPPRPDIAQDSTLRDAELVLAARDIVDFDEPVVVAGDLNDVAWSYTTSLFQKKADLLDPRVGRGLFATFHAQHRWLRYPLDHVFHSDDFALVGLQRLGNVGSDHFPIAIELALDESKRPLQEAPDADSADDEEAAKMVEDAAAFKEEESEEEAEERKAADV</sequence>
<reference evidence="4 5" key="1">
    <citation type="submission" date="2023-09" db="EMBL/GenBank/DDBJ databases">
        <authorList>
            <person name="Rey-Velasco X."/>
        </authorList>
    </citation>
    <scope>NUCLEOTIDE SEQUENCE [LARGE SCALE GENOMIC DNA]</scope>
    <source>
        <strain evidence="4 5">F394</strain>
    </source>
</reference>
<dbReference type="InterPro" id="IPR005135">
    <property type="entry name" value="Endo/exonuclease/phosphatase"/>
</dbReference>
<keyword evidence="4" id="KW-0540">Nuclease</keyword>